<evidence type="ECO:0000313" key="3">
    <source>
        <dbReference type="Proteomes" id="UP000054466"/>
    </source>
</evidence>
<proteinExistence type="predicted"/>
<dbReference type="AlphaFoldDB" id="A0A0D2CI27"/>
<dbReference type="EMBL" id="KN847041">
    <property type="protein sequence ID" value="KIW30783.1"/>
    <property type="molecule type" value="Genomic_DNA"/>
</dbReference>
<keyword evidence="3" id="KW-1185">Reference proteome</keyword>
<accession>A0A0D2CI27</accession>
<evidence type="ECO:0000313" key="2">
    <source>
        <dbReference type="EMBL" id="KIW30783.1"/>
    </source>
</evidence>
<dbReference type="VEuPathDB" id="FungiDB:PV07_02484"/>
<dbReference type="RefSeq" id="XP_016250999.1">
    <property type="nucleotide sequence ID" value="XM_016389097.1"/>
</dbReference>
<dbReference type="OrthoDB" id="4142702at2759"/>
<feature type="chain" id="PRO_5002239832" description="Secreted protein" evidence="1">
    <location>
        <begin position="23"/>
        <end position="460"/>
    </location>
</feature>
<reference evidence="2 3" key="1">
    <citation type="submission" date="2015-01" db="EMBL/GenBank/DDBJ databases">
        <title>The Genome Sequence of Cladophialophora immunda CBS83496.</title>
        <authorList>
            <consortium name="The Broad Institute Genomics Platform"/>
            <person name="Cuomo C."/>
            <person name="de Hoog S."/>
            <person name="Gorbushina A."/>
            <person name="Stielow B."/>
            <person name="Teixiera M."/>
            <person name="Abouelleil A."/>
            <person name="Chapman S.B."/>
            <person name="Priest M."/>
            <person name="Young S.K."/>
            <person name="Wortman J."/>
            <person name="Nusbaum C."/>
            <person name="Birren B."/>
        </authorList>
    </citation>
    <scope>NUCLEOTIDE SEQUENCE [LARGE SCALE GENOMIC DNA]</scope>
    <source>
        <strain evidence="2 3">CBS 83496</strain>
    </source>
</reference>
<dbReference type="HOGENOM" id="CLU_594470_0_0_1"/>
<evidence type="ECO:0008006" key="4">
    <source>
        <dbReference type="Google" id="ProtNLM"/>
    </source>
</evidence>
<keyword evidence="1" id="KW-0732">Signal</keyword>
<sequence>MLASVAVASVAAAAVAVVGAQATDNGTARIFLAERDTTPCFVSTTPVTACGAGDLTKANWDAFGIDNFLAGTINQFGTADNFPKFFVSQNTPTQNPFDDFDCSTFGSTTCTVPTLNNPDAATDCVFDGLQGSFCANFVGPEAGFVVQNYVNLWQGLQNHHDAIQDAATAITNANFINTMVGALAPKKQPIGPAIFSLIADLVTDILPIGGEIKAATTFMKKIRLVIKATKSDLEDDSEDIASIAQDNAAIDQEVTATEAQLTQQLANVVTGTQTRLQNILAQVFGANQDPQLIADASAVESTFAFLNAYHGVFLDDVPQRADLAAQMQTQLQNWIVSAVLSTMGYDVTVDTAALEDPPGQPGVVCRAENGFTVAGGCALFRINGIDHSNGDVIDSAQQGNDIFALQDTAGMDINAMVANAQACNGGGGGGTVDFDSFLAMDNTDALPSCMFNFRVVVTKL</sequence>
<gene>
    <name evidence="2" type="ORF">PV07_02484</name>
</gene>
<dbReference type="Proteomes" id="UP000054466">
    <property type="component" value="Unassembled WGS sequence"/>
</dbReference>
<dbReference type="GeneID" id="27341678"/>
<feature type="signal peptide" evidence="1">
    <location>
        <begin position="1"/>
        <end position="22"/>
    </location>
</feature>
<protein>
    <recommendedName>
        <fullName evidence="4">Secreted protein</fullName>
    </recommendedName>
</protein>
<organism evidence="2 3">
    <name type="scientific">Cladophialophora immunda</name>
    <dbReference type="NCBI Taxonomy" id="569365"/>
    <lineage>
        <taxon>Eukaryota</taxon>
        <taxon>Fungi</taxon>
        <taxon>Dikarya</taxon>
        <taxon>Ascomycota</taxon>
        <taxon>Pezizomycotina</taxon>
        <taxon>Eurotiomycetes</taxon>
        <taxon>Chaetothyriomycetidae</taxon>
        <taxon>Chaetothyriales</taxon>
        <taxon>Herpotrichiellaceae</taxon>
        <taxon>Cladophialophora</taxon>
    </lineage>
</organism>
<name>A0A0D2CI27_9EURO</name>
<evidence type="ECO:0000256" key="1">
    <source>
        <dbReference type="SAM" id="SignalP"/>
    </source>
</evidence>